<dbReference type="Proteomes" id="UP000314294">
    <property type="component" value="Unassembled WGS sequence"/>
</dbReference>
<proteinExistence type="predicted"/>
<name>A0A4Z2ERK7_9TELE</name>
<protein>
    <submittedName>
        <fullName evidence="1">Uncharacterized protein</fullName>
    </submittedName>
</protein>
<evidence type="ECO:0000313" key="2">
    <source>
        <dbReference type="Proteomes" id="UP000314294"/>
    </source>
</evidence>
<reference evidence="1 2" key="1">
    <citation type="submission" date="2019-03" db="EMBL/GenBank/DDBJ databases">
        <title>First draft genome of Liparis tanakae, snailfish: a comprehensive survey of snailfish specific genes.</title>
        <authorList>
            <person name="Kim W."/>
            <person name="Song I."/>
            <person name="Jeong J.-H."/>
            <person name="Kim D."/>
            <person name="Kim S."/>
            <person name="Ryu S."/>
            <person name="Song J.Y."/>
            <person name="Lee S.K."/>
        </authorList>
    </citation>
    <scope>NUCLEOTIDE SEQUENCE [LARGE SCALE GENOMIC DNA]</scope>
    <source>
        <tissue evidence="1">Muscle</tissue>
    </source>
</reference>
<gene>
    <name evidence="1" type="ORF">EYF80_058846</name>
</gene>
<sequence length="64" mass="7369">MFYSLRFHRRAALRCTDATRGNTLLTKSSDYGGALTTLQRAIFLIVFLLYDDVIRAHDESRPSF</sequence>
<dbReference type="EMBL" id="SRLO01003911">
    <property type="protein sequence ID" value="TNN31004.1"/>
    <property type="molecule type" value="Genomic_DNA"/>
</dbReference>
<comment type="caution">
    <text evidence="1">The sequence shown here is derived from an EMBL/GenBank/DDBJ whole genome shotgun (WGS) entry which is preliminary data.</text>
</comment>
<organism evidence="1 2">
    <name type="scientific">Liparis tanakae</name>
    <name type="common">Tanaka's snailfish</name>
    <dbReference type="NCBI Taxonomy" id="230148"/>
    <lineage>
        <taxon>Eukaryota</taxon>
        <taxon>Metazoa</taxon>
        <taxon>Chordata</taxon>
        <taxon>Craniata</taxon>
        <taxon>Vertebrata</taxon>
        <taxon>Euteleostomi</taxon>
        <taxon>Actinopterygii</taxon>
        <taxon>Neopterygii</taxon>
        <taxon>Teleostei</taxon>
        <taxon>Neoteleostei</taxon>
        <taxon>Acanthomorphata</taxon>
        <taxon>Eupercaria</taxon>
        <taxon>Perciformes</taxon>
        <taxon>Cottioidei</taxon>
        <taxon>Cottales</taxon>
        <taxon>Liparidae</taxon>
        <taxon>Liparis</taxon>
    </lineage>
</organism>
<dbReference type="AlphaFoldDB" id="A0A4Z2ERK7"/>
<keyword evidence="2" id="KW-1185">Reference proteome</keyword>
<evidence type="ECO:0000313" key="1">
    <source>
        <dbReference type="EMBL" id="TNN31004.1"/>
    </source>
</evidence>
<accession>A0A4Z2ERK7</accession>